<dbReference type="GO" id="GO:0071852">
    <property type="term" value="P:fungal-type cell wall organization or biogenesis"/>
    <property type="evidence" value="ECO:0007669"/>
    <property type="project" value="UniProtKB-ARBA"/>
</dbReference>
<keyword evidence="6" id="KW-0472">Membrane</keyword>
<dbReference type="Gene3D" id="1.20.58.1040">
    <property type="match status" value="1"/>
</dbReference>
<dbReference type="InParanoid" id="A0A2P6MUG5"/>
<dbReference type="InterPro" id="IPR004886">
    <property type="entry name" value="Glucanosyltransferase"/>
</dbReference>
<evidence type="ECO:0000259" key="10">
    <source>
        <dbReference type="SMART" id="SM00768"/>
    </source>
</evidence>
<organism evidence="11 12">
    <name type="scientific">Planoprotostelium fungivorum</name>
    <dbReference type="NCBI Taxonomy" id="1890364"/>
    <lineage>
        <taxon>Eukaryota</taxon>
        <taxon>Amoebozoa</taxon>
        <taxon>Evosea</taxon>
        <taxon>Variosea</taxon>
        <taxon>Cavosteliida</taxon>
        <taxon>Cavosteliaceae</taxon>
        <taxon>Planoprotostelium</taxon>
    </lineage>
</organism>
<evidence type="ECO:0000256" key="5">
    <source>
        <dbReference type="ARBA" id="ARBA00022729"/>
    </source>
</evidence>
<evidence type="ECO:0000256" key="3">
    <source>
        <dbReference type="ARBA" id="ARBA00007528"/>
    </source>
</evidence>
<keyword evidence="9" id="KW-0449">Lipoprotein</keyword>
<dbReference type="EMBL" id="MDYQ01000395">
    <property type="protein sequence ID" value="PRP75358.1"/>
    <property type="molecule type" value="Genomic_DNA"/>
</dbReference>
<keyword evidence="8" id="KW-0325">Glycoprotein</keyword>
<dbReference type="Pfam" id="PF03198">
    <property type="entry name" value="Glyco_hydro_72"/>
    <property type="match status" value="2"/>
</dbReference>
<dbReference type="OrthoDB" id="421038at2759"/>
<dbReference type="AlphaFoldDB" id="A0A2P6MUG5"/>
<dbReference type="InterPro" id="IPR017853">
    <property type="entry name" value="GH"/>
</dbReference>
<dbReference type="GO" id="GO:0034411">
    <property type="term" value="P:cell wall (1-&gt;3)-beta-D-glucan biosynthetic process"/>
    <property type="evidence" value="ECO:0007669"/>
    <property type="project" value="TreeGrafter"/>
</dbReference>
<keyword evidence="12" id="KW-1185">Reference proteome</keyword>
<evidence type="ECO:0000313" key="12">
    <source>
        <dbReference type="Proteomes" id="UP000241769"/>
    </source>
</evidence>
<accession>A0A2P6MUG5</accession>
<dbReference type="PANTHER" id="PTHR31468">
    <property type="entry name" value="1,3-BETA-GLUCANOSYLTRANSFERASE GAS1"/>
    <property type="match status" value="1"/>
</dbReference>
<evidence type="ECO:0000256" key="7">
    <source>
        <dbReference type="ARBA" id="ARBA00023157"/>
    </source>
</evidence>
<dbReference type="InterPro" id="IPR012946">
    <property type="entry name" value="X8"/>
</dbReference>
<reference evidence="11 12" key="1">
    <citation type="journal article" date="2018" name="Genome Biol. Evol.">
        <title>Multiple Roots of Fruiting Body Formation in Amoebozoa.</title>
        <authorList>
            <person name="Hillmann F."/>
            <person name="Forbes G."/>
            <person name="Novohradska S."/>
            <person name="Ferling I."/>
            <person name="Riege K."/>
            <person name="Groth M."/>
            <person name="Westermann M."/>
            <person name="Marz M."/>
            <person name="Spaller T."/>
            <person name="Winckler T."/>
            <person name="Schaap P."/>
            <person name="Glockner G."/>
        </authorList>
    </citation>
    <scope>NUCLEOTIDE SEQUENCE [LARGE SCALE GENOMIC DNA]</scope>
    <source>
        <strain evidence="11 12">Jena</strain>
    </source>
</reference>
<dbReference type="PANTHER" id="PTHR31468:SF2">
    <property type="entry name" value="1,3-BETA-GLUCANOSYLTRANSFERASE GAS1"/>
    <property type="match status" value="1"/>
</dbReference>
<comment type="similarity">
    <text evidence="3">Belongs to the glycosyl hydrolase 72 family.</text>
</comment>
<keyword evidence="5" id="KW-0732">Signal</keyword>
<dbReference type="SUPFAM" id="SSF51445">
    <property type="entry name" value="(Trans)glycosidases"/>
    <property type="match status" value="1"/>
</dbReference>
<gene>
    <name evidence="11" type="ORF">PROFUN_05669</name>
</gene>
<evidence type="ECO:0000256" key="2">
    <source>
        <dbReference type="ARBA" id="ARBA00004589"/>
    </source>
</evidence>
<comment type="subcellular location">
    <subcellularLocation>
        <location evidence="1">Cell envelope</location>
    </subcellularLocation>
    <subcellularLocation>
        <location evidence="2">Membrane</location>
        <topology evidence="2">Lipid-anchor</topology>
        <topology evidence="2">GPI-anchor</topology>
    </subcellularLocation>
</comment>
<evidence type="ECO:0000256" key="1">
    <source>
        <dbReference type="ARBA" id="ARBA00004196"/>
    </source>
</evidence>
<proteinExistence type="inferred from homology"/>
<evidence type="ECO:0000256" key="9">
    <source>
        <dbReference type="ARBA" id="ARBA00023288"/>
    </source>
</evidence>
<comment type="caution">
    <text evidence="11">The sequence shown here is derived from an EMBL/GenBank/DDBJ whole genome shotgun (WGS) entry which is preliminary data.</text>
</comment>
<sequence>MYLVRGIVFSSIGAQEASNSGRCSAEVLGRRNLACLPFLLQRILFAPSRARAAMSFTYKHIVKIAEGFYNVRGTYRYKGVIDLGTHMSLIRLNSGRFLIIDAVPMSDELKHELNHITQDGALSPIYGTPRHLRRLKNIIWTGSLLDYKTRQKWAPEVEMRIPDGAEFISPVPEQTNHFSCVFVYHRASRTLHEDDTILVVTEPSLLLRVATLGKMKKNTMKFHRSMMTVGLRPTPEAPHQFIAWMKEILNDWDIDNIVASHIGNKIGGAKEQLSAALEEVIPSLELLSQKRANKGTIQEETCEPDDNIEGCVARRVMDHCWKACHKGACSDYVDDFVISVNCLSDTRYRRSDLCESEVTLSDDLVVSLVHRADDATQLIVATFVSINVFMPVRVEPSALGSSTFEVQSVMTSSPYRARGGAEPRKHAYLLNLREGSSSEERRETWNSVRFSASYAWSTKGLFLADTSSQQQVLLITRITLLRIHNSMRAFILCAMLALASSAVSPIVIKGNKFFNSTSGQQFYIVGVDYQPFSSTTKVEPLNLQGLQRDVPAMVALGVNTIRVYQSSSSVDHTAAMNYLADNGIYVLVDATDPNFSISNSNPSWNLDIFNGIKAKIDNFIAFPNVIGFLGGNEVVNNKTETNAAAYVKAAVRDIKAYIKSKGYSTPVGYAATDVDANFDLQHYLNCDSRDNSIDFYGLNTYRYCGDVSFNATSYTDYVRDYSNYSAPFIFTEYGCNNVLPRVFREVDSIYGPNMDYFLSGGFVYEWSQEANNYGLVNISADGTSLTLTQDYNNLKARLANINPDRTNLTAYNGSTSTVNACPAYNAGTFLSQVFREVDSIYGPNMDYFLSGGFVYEWSQEANNYGLVNISPDGSSISVTQDFKNLMGRLANINPDRTSLTAYNGSTSTVSACPAYNAETFNSQSYLLPPTPSDALCSCLYSQLACTTFFQNATLANANATYLNYIAQDVTFVCSSNASFCEAISSNSATAKYGMYSGCNSLQRAAYVLNQYYQAYKESYGDIACTGFRSSKLVTPSANCPNGIVAPTDADTSVTGLRENLRALRPKQLFQHRRIHSA</sequence>
<dbReference type="Pfam" id="PF07983">
    <property type="entry name" value="X8"/>
    <property type="match status" value="1"/>
</dbReference>
<evidence type="ECO:0000256" key="4">
    <source>
        <dbReference type="ARBA" id="ARBA00022622"/>
    </source>
</evidence>
<evidence type="ECO:0000256" key="8">
    <source>
        <dbReference type="ARBA" id="ARBA00023180"/>
    </source>
</evidence>
<keyword evidence="11" id="KW-0808">Transferase</keyword>
<name>A0A2P6MUG5_9EUKA</name>
<keyword evidence="4" id="KW-0336">GPI-anchor</keyword>
<evidence type="ECO:0000313" key="11">
    <source>
        <dbReference type="EMBL" id="PRP75358.1"/>
    </source>
</evidence>
<dbReference type="SMART" id="SM00768">
    <property type="entry name" value="X8"/>
    <property type="match status" value="1"/>
</dbReference>
<evidence type="ECO:0000256" key="6">
    <source>
        <dbReference type="ARBA" id="ARBA00023136"/>
    </source>
</evidence>
<dbReference type="GO" id="GO:0042124">
    <property type="term" value="F:1,3-beta-glucanosyltransferase activity"/>
    <property type="evidence" value="ECO:0007669"/>
    <property type="project" value="TreeGrafter"/>
</dbReference>
<dbReference type="GO" id="GO:0005886">
    <property type="term" value="C:plasma membrane"/>
    <property type="evidence" value="ECO:0007669"/>
    <property type="project" value="TreeGrafter"/>
</dbReference>
<protein>
    <submittedName>
        <fullName evidence="11">Putative 1,3-beta-glucanosyltransferase</fullName>
    </submittedName>
</protein>
<dbReference type="GO" id="GO:0098552">
    <property type="term" value="C:side of membrane"/>
    <property type="evidence" value="ECO:0007669"/>
    <property type="project" value="UniProtKB-KW"/>
</dbReference>
<keyword evidence="7" id="KW-1015">Disulfide bond</keyword>
<dbReference type="Proteomes" id="UP000241769">
    <property type="component" value="Unassembled WGS sequence"/>
</dbReference>
<dbReference type="Gene3D" id="3.20.20.80">
    <property type="entry name" value="Glycosidases"/>
    <property type="match status" value="2"/>
</dbReference>
<feature type="domain" description="X8" evidence="10">
    <location>
        <begin position="955"/>
        <end position="1041"/>
    </location>
</feature>